<proteinExistence type="predicted"/>
<gene>
    <name evidence="1" type="ORF">CNECB9_1200003</name>
</gene>
<name>A0A1K0JE46_CUPNE</name>
<evidence type="ECO:0000313" key="1">
    <source>
        <dbReference type="EMBL" id="SCU73571.1"/>
    </source>
</evidence>
<reference evidence="1" key="1">
    <citation type="submission" date="2016-09" db="EMBL/GenBank/DDBJ databases">
        <authorList>
            <person name="Capua I."/>
            <person name="De Benedictis P."/>
            <person name="Joannis T."/>
            <person name="Lombin L.H."/>
            <person name="Cattoli G."/>
        </authorList>
    </citation>
    <scope>NUCLEOTIDE SEQUENCE</scope>
    <source>
        <strain evidence="1">B9</strain>
    </source>
</reference>
<protein>
    <recommendedName>
        <fullName evidence="2">Chitinase</fullName>
    </recommendedName>
</protein>
<dbReference type="EMBL" id="FMSH01000025">
    <property type="protein sequence ID" value="SCU73571.1"/>
    <property type="molecule type" value="Genomic_DNA"/>
</dbReference>
<accession>A0A1K0JE46</accession>
<sequence>MKKVEPTADSPGGGPWVKVQPMHLGSMGVAYHFDGPPVWIERAKLANAGDDTPAWSRFPLGLQGAADPANGFPLILPRGQLDALEAEDKATDDQKVTWWHVAFSTADGKNAWGWVCEKNHPGTKWERPWAWPGFETVDATGIQIADAFRRNLVITGAANWKEQKEFEPSLAAVNNTALLLKLEQTVAKLDTGDGKNKGGKVTARAIQSAMRVPSLAQALSHIILRYESEWGGSMSRWNSITPLMRNARDNWLRELERIKKLQWWDDVKGKVAGFPASPTVLHIHPVALVANFTRTSGKITVDMLRKIFPDASDENLKTIAKELNSRLVDYKLNSRLRLSHFFAQIRQEAGSSLNTSENLNYRASVLLQKFSYFSRHPQEAELYGRTTSHSAQPEAIANRAYAHKIGNGSVESGEGWKYRGRGLKQLTGKSNYQGFQSFYLSLWPTDNKNFMETPDLVVEMCYAVRSAVYFWISNRLPEVADKGSSDGIVDEITAVINLHTDSYGDRRKNFHAIWNLGLFSDIVQ</sequence>
<evidence type="ECO:0008006" key="2">
    <source>
        <dbReference type="Google" id="ProtNLM"/>
    </source>
</evidence>
<dbReference type="AlphaFoldDB" id="A0A1K0JE46"/>
<dbReference type="Gene3D" id="1.10.530.10">
    <property type="match status" value="1"/>
</dbReference>
<dbReference type="InterPro" id="IPR023346">
    <property type="entry name" value="Lysozyme-like_dom_sf"/>
</dbReference>
<dbReference type="SUPFAM" id="SSF53955">
    <property type="entry name" value="Lysozyme-like"/>
    <property type="match status" value="1"/>
</dbReference>
<dbReference type="RefSeq" id="WP_340520061.1">
    <property type="nucleotide sequence ID" value="NZ_FMSH01000025.1"/>
</dbReference>
<organism evidence="1">
    <name type="scientific">Cupriavidus necator</name>
    <name type="common">Alcaligenes eutrophus</name>
    <name type="synonym">Ralstonia eutropha</name>
    <dbReference type="NCBI Taxonomy" id="106590"/>
    <lineage>
        <taxon>Bacteria</taxon>
        <taxon>Pseudomonadati</taxon>
        <taxon>Pseudomonadota</taxon>
        <taxon>Betaproteobacteria</taxon>
        <taxon>Burkholderiales</taxon>
        <taxon>Burkholderiaceae</taxon>
        <taxon>Cupriavidus</taxon>
    </lineage>
</organism>